<dbReference type="RefSeq" id="WP_114897972.1">
    <property type="nucleotide sequence ID" value="NZ_CP031222.1"/>
</dbReference>
<accession>A0A345P3K3</accession>
<name>A0A345P3K3_9GAMM</name>
<dbReference type="OrthoDB" id="6073551at2"/>
<protein>
    <submittedName>
        <fullName evidence="2">Uncharacterized protein</fullName>
    </submittedName>
</protein>
<keyword evidence="3" id="KW-1185">Reference proteome</keyword>
<dbReference type="EMBL" id="CP031222">
    <property type="protein sequence ID" value="AXI01862.1"/>
    <property type="molecule type" value="Genomic_DNA"/>
</dbReference>
<evidence type="ECO:0000313" key="3">
    <source>
        <dbReference type="Proteomes" id="UP000253940"/>
    </source>
</evidence>
<dbReference type="AlphaFoldDB" id="A0A345P3K3"/>
<keyword evidence="1" id="KW-0732">Signal</keyword>
<feature type="signal peptide" evidence="1">
    <location>
        <begin position="1"/>
        <end position="30"/>
    </location>
</feature>
<gene>
    <name evidence="2" type="ORF">HYN46_02585</name>
</gene>
<evidence type="ECO:0000313" key="2">
    <source>
        <dbReference type="EMBL" id="AXI01862.1"/>
    </source>
</evidence>
<dbReference type="KEGG" id="mbah:HYN46_02585"/>
<proteinExistence type="predicted"/>
<sequence length="464" mass="47691">MSRFYDVLKKRSLYLLPVLGLFAFTFSVSAQAMSPLDEDAMSNVVGQAAFYTNYTAQTGSGAPGNTESFGFFTLGVQGNVDLNANIQHLQLGCGGVNGPGCDIDMTNVGLSGNPGVGNCPSGASRASCDATLQNPFLQLAIKNPTSLSTRQVVGINLGAQSVSGLLTAGQNDGTPNGINTLSGYLPIGSSTGTAQTQAAIFGTGAGQTVTGKVDINILLCTTGCGSGKGITTDPSKSAGLSIPSMNVPFTTVATTVKGTRLTSAPVVANALVPDIPITPSSGSLYVNLNQTVCVAFLICLSNTKFQMTSTIQNLGVKINFNEGLGFIHNLPLSGNGLGLSLQSQAIRYPTPGRAADDIAQPGWWLSVQNPINLGVLNPQNKVDISSAFPQLATILSAKLNAGPPYLIPPIDTGQGLQALVSGYLTATVPPINLSGSVATIALSNLPLDGNQNVKPNCYGTLKFC</sequence>
<reference evidence="2 3" key="1">
    <citation type="submission" date="2018-07" db="EMBL/GenBank/DDBJ databases">
        <title>Genome sequencing of Moraxellaceae gen. HYN0046.</title>
        <authorList>
            <person name="Kim M."/>
            <person name="Yi H."/>
        </authorList>
    </citation>
    <scope>NUCLEOTIDE SEQUENCE [LARGE SCALE GENOMIC DNA]</scope>
    <source>
        <strain evidence="2 3">HYN0046</strain>
    </source>
</reference>
<dbReference type="Proteomes" id="UP000253940">
    <property type="component" value="Chromosome"/>
</dbReference>
<organism evidence="2 3">
    <name type="scientific">Aquirhabdus parva</name>
    <dbReference type="NCBI Taxonomy" id="2283318"/>
    <lineage>
        <taxon>Bacteria</taxon>
        <taxon>Pseudomonadati</taxon>
        <taxon>Pseudomonadota</taxon>
        <taxon>Gammaproteobacteria</taxon>
        <taxon>Moraxellales</taxon>
        <taxon>Moraxellaceae</taxon>
        <taxon>Aquirhabdus</taxon>
    </lineage>
</organism>
<evidence type="ECO:0000256" key="1">
    <source>
        <dbReference type="SAM" id="SignalP"/>
    </source>
</evidence>
<feature type="chain" id="PRO_5017038731" evidence="1">
    <location>
        <begin position="31"/>
        <end position="464"/>
    </location>
</feature>